<feature type="compositionally biased region" description="Acidic residues" evidence="1">
    <location>
        <begin position="54"/>
        <end position="71"/>
    </location>
</feature>
<evidence type="ECO:0000313" key="3">
    <source>
        <dbReference type="Proteomes" id="UP000190648"/>
    </source>
</evidence>
<reference evidence="2 3" key="1">
    <citation type="submission" date="2016-02" db="EMBL/GenBank/DDBJ databases">
        <title>Band-tailed pigeon sequencing and assembly.</title>
        <authorList>
            <person name="Soares A.E."/>
            <person name="Novak B.J."/>
            <person name="Rice E.S."/>
            <person name="O'Connell B."/>
            <person name="Chang D."/>
            <person name="Weber S."/>
            <person name="Shapiro B."/>
        </authorList>
    </citation>
    <scope>NUCLEOTIDE SEQUENCE [LARGE SCALE GENOMIC DNA]</scope>
    <source>
        <strain evidence="2">BTP2013</strain>
        <tissue evidence="2">Blood</tissue>
    </source>
</reference>
<accession>A0A1V4JSK6</accession>
<proteinExistence type="predicted"/>
<protein>
    <submittedName>
        <fullName evidence="2">Uncharacterized protein</fullName>
    </submittedName>
</protein>
<evidence type="ECO:0000313" key="2">
    <source>
        <dbReference type="EMBL" id="OPJ74697.1"/>
    </source>
</evidence>
<dbReference type="Proteomes" id="UP000190648">
    <property type="component" value="Unassembled WGS sequence"/>
</dbReference>
<sequence>MAGSKRTHSSEASGGPPLCGQPKKRLREARRKKRQRGRTISYVAAMAIAHVADDVEPMEVDPPPDEEEPMEVDPPPGWLPWHQNIVPGLPSMPSVRCRRRMRPAPYRRPGHRTWH</sequence>
<comment type="caution">
    <text evidence="2">The sequence shown here is derived from an EMBL/GenBank/DDBJ whole genome shotgun (WGS) entry which is preliminary data.</text>
</comment>
<feature type="compositionally biased region" description="Basic residues" evidence="1">
    <location>
        <begin position="22"/>
        <end position="37"/>
    </location>
</feature>
<feature type="region of interest" description="Disordered" evidence="1">
    <location>
        <begin position="1"/>
        <end position="38"/>
    </location>
</feature>
<dbReference type="EMBL" id="LSYS01006629">
    <property type="protein sequence ID" value="OPJ74697.1"/>
    <property type="molecule type" value="Genomic_DNA"/>
</dbReference>
<evidence type="ECO:0000256" key="1">
    <source>
        <dbReference type="SAM" id="MobiDB-lite"/>
    </source>
</evidence>
<keyword evidence="3" id="KW-1185">Reference proteome</keyword>
<gene>
    <name evidence="2" type="ORF">AV530_018247</name>
</gene>
<feature type="region of interest" description="Disordered" evidence="1">
    <location>
        <begin position="53"/>
        <end position="115"/>
    </location>
</feature>
<name>A0A1V4JSK6_PATFA</name>
<organism evidence="2 3">
    <name type="scientific">Patagioenas fasciata monilis</name>
    <dbReference type="NCBI Taxonomy" id="372326"/>
    <lineage>
        <taxon>Eukaryota</taxon>
        <taxon>Metazoa</taxon>
        <taxon>Chordata</taxon>
        <taxon>Craniata</taxon>
        <taxon>Vertebrata</taxon>
        <taxon>Euteleostomi</taxon>
        <taxon>Archelosauria</taxon>
        <taxon>Archosauria</taxon>
        <taxon>Dinosauria</taxon>
        <taxon>Saurischia</taxon>
        <taxon>Theropoda</taxon>
        <taxon>Coelurosauria</taxon>
        <taxon>Aves</taxon>
        <taxon>Neognathae</taxon>
        <taxon>Neoaves</taxon>
        <taxon>Columbimorphae</taxon>
        <taxon>Columbiformes</taxon>
        <taxon>Columbidae</taxon>
        <taxon>Patagioenas</taxon>
    </lineage>
</organism>
<dbReference type="AlphaFoldDB" id="A0A1V4JSK6"/>